<feature type="transmembrane region" description="Helical" evidence="8">
    <location>
        <begin position="25"/>
        <end position="43"/>
    </location>
</feature>
<dbReference type="InterPro" id="IPR037294">
    <property type="entry name" value="ABC_BtuC-like"/>
</dbReference>
<evidence type="ECO:0000256" key="6">
    <source>
        <dbReference type="ARBA" id="ARBA00022989"/>
    </source>
</evidence>
<dbReference type="GO" id="GO:0005886">
    <property type="term" value="C:plasma membrane"/>
    <property type="evidence" value="ECO:0007669"/>
    <property type="project" value="UniProtKB-SubCell"/>
</dbReference>
<evidence type="ECO:0000256" key="4">
    <source>
        <dbReference type="ARBA" id="ARBA00022475"/>
    </source>
</evidence>
<dbReference type="GO" id="GO:0022857">
    <property type="term" value="F:transmembrane transporter activity"/>
    <property type="evidence" value="ECO:0007669"/>
    <property type="project" value="InterPro"/>
</dbReference>
<feature type="transmembrane region" description="Helical" evidence="8">
    <location>
        <begin position="149"/>
        <end position="170"/>
    </location>
</feature>
<protein>
    <submittedName>
        <fullName evidence="9">Iron ABC transporter permease</fullName>
    </submittedName>
</protein>
<keyword evidence="4" id="KW-1003">Cell membrane</keyword>
<feature type="transmembrane region" description="Helical" evidence="8">
    <location>
        <begin position="224"/>
        <end position="244"/>
    </location>
</feature>
<dbReference type="EMBL" id="CP119312">
    <property type="protein sequence ID" value="WEK06466.1"/>
    <property type="molecule type" value="Genomic_DNA"/>
</dbReference>
<dbReference type="SUPFAM" id="SSF81345">
    <property type="entry name" value="ABC transporter involved in vitamin B12 uptake, BtuC"/>
    <property type="match status" value="1"/>
</dbReference>
<feature type="transmembrane region" description="Helical" evidence="8">
    <location>
        <begin position="340"/>
        <end position="359"/>
    </location>
</feature>
<feature type="transmembrane region" description="Helical" evidence="8">
    <location>
        <begin position="270"/>
        <end position="300"/>
    </location>
</feature>
<keyword evidence="5 8" id="KW-0812">Transmembrane</keyword>
<proteinExistence type="inferred from homology"/>
<dbReference type="GO" id="GO:0033214">
    <property type="term" value="P:siderophore-iron import into cell"/>
    <property type="evidence" value="ECO:0007669"/>
    <property type="project" value="TreeGrafter"/>
</dbReference>
<evidence type="ECO:0000256" key="1">
    <source>
        <dbReference type="ARBA" id="ARBA00004651"/>
    </source>
</evidence>
<feature type="transmembrane region" description="Helical" evidence="8">
    <location>
        <begin position="176"/>
        <end position="203"/>
    </location>
</feature>
<evidence type="ECO:0000256" key="8">
    <source>
        <dbReference type="SAM" id="Phobius"/>
    </source>
</evidence>
<dbReference type="AlphaFoldDB" id="A0AAJ5VYQ7"/>
<dbReference type="InterPro" id="IPR000522">
    <property type="entry name" value="ABC_transptr_permease_BtuC"/>
</dbReference>
<dbReference type="PANTHER" id="PTHR30472:SF25">
    <property type="entry name" value="ABC TRANSPORTER PERMEASE PROTEIN MJ0876-RELATED"/>
    <property type="match status" value="1"/>
</dbReference>
<sequence>MMVAGTVLVSDTAATRREAGDRSQLGRITVIVLAFALIVAMLLSMTTGASGASAWAVIGSWFGIMPEDSAQFLRDQAVIYNIRLPRMLLGVLIGAGLAVSGLLMQGLFRNPLADPGLVGVSSGSALGAIFIIVLGTTVFAPFTQALGIFALPIAAFGGGLLTTAILYRVATSGGQTAIATMLLAGIAIGALAGAVSGVLVYVATDAQLRDLTFWGLGSLAGATWIKIAAAGPIIAIALLVAAFLSKGLNALTLGEATAAHLGLQVQRFKILTIVSVAAATGASVAVSGGIGFVGIVVPHLLRLVIGPDHRYLLPATALLGASFLLMADAISRTIVSPAELPIGIVTAAFGGPFFLWILLRRRSAFAW</sequence>
<comment type="subcellular location">
    <subcellularLocation>
        <location evidence="1">Cell membrane</location>
        <topology evidence="1">Multi-pass membrane protein</topology>
    </subcellularLocation>
</comment>
<dbReference type="Pfam" id="PF01032">
    <property type="entry name" value="FecCD"/>
    <property type="match status" value="1"/>
</dbReference>
<feature type="transmembrane region" description="Helical" evidence="8">
    <location>
        <begin position="120"/>
        <end position="142"/>
    </location>
</feature>
<gene>
    <name evidence="9" type="ORF">P0Y65_09565</name>
</gene>
<evidence type="ECO:0000256" key="5">
    <source>
        <dbReference type="ARBA" id="ARBA00022692"/>
    </source>
</evidence>
<feature type="transmembrane region" description="Helical" evidence="8">
    <location>
        <begin position="87"/>
        <end position="108"/>
    </location>
</feature>
<keyword evidence="3" id="KW-0813">Transport</keyword>
<keyword evidence="6 8" id="KW-1133">Transmembrane helix</keyword>
<dbReference type="CDD" id="cd06550">
    <property type="entry name" value="TM_ABC_iron-siderophores_like"/>
    <property type="match status" value="1"/>
</dbReference>
<evidence type="ECO:0000313" key="9">
    <source>
        <dbReference type="EMBL" id="WEK06466.1"/>
    </source>
</evidence>
<dbReference type="FunFam" id="1.10.3470.10:FF:000001">
    <property type="entry name" value="Vitamin B12 ABC transporter permease BtuC"/>
    <property type="match status" value="1"/>
</dbReference>
<dbReference type="PANTHER" id="PTHR30472">
    <property type="entry name" value="FERRIC ENTEROBACTIN TRANSPORT SYSTEM PERMEASE PROTEIN"/>
    <property type="match status" value="1"/>
</dbReference>
<name>A0AAJ5VYQ7_9HYPH</name>
<organism evidence="9 10">
    <name type="scientific">Candidatus Devosia phytovorans</name>
    <dbReference type="NCBI Taxonomy" id="3121372"/>
    <lineage>
        <taxon>Bacteria</taxon>
        <taxon>Pseudomonadati</taxon>
        <taxon>Pseudomonadota</taxon>
        <taxon>Alphaproteobacteria</taxon>
        <taxon>Hyphomicrobiales</taxon>
        <taxon>Devosiaceae</taxon>
        <taxon>Devosia</taxon>
    </lineage>
</organism>
<evidence type="ECO:0000313" key="10">
    <source>
        <dbReference type="Proteomes" id="UP001217476"/>
    </source>
</evidence>
<accession>A0AAJ5VYQ7</accession>
<evidence type="ECO:0000256" key="3">
    <source>
        <dbReference type="ARBA" id="ARBA00022448"/>
    </source>
</evidence>
<keyword evidence="7 8" id="KW-0472">Membrane</keyword>
<feature type="transmembrane region" description="Helical" evidence="8">
    <location>
        <begin position="312"/>
        <end position="334"/>
    </location>
</feature>
<reference evidence="9" key="1">
    <citation type="submission" date="2023-03" db="EMBL/GenBank/DDBJ databases">
        <title>Andean soil-derived lignocellulolytic bacterial consortium as a source of novel taxa and putative plastic-active enzymes.</title>
        <authorList>
            <person name="Diaz-Garcia L."/>
            <person name="Chuvochina M."/>
            <person name="Feuerriegel G."/>
            <person name="Bunk B."/>
            <person name="Sproer C."/>
            <person name="Streit W.R."/>
            <person name="Rodriguez L.M."/>
            <person name="Overmann J."/>
            <person name="Jimenez D.J."/>
        </authorList>
    </citation>
    <scope>NUCLEOTIDE SEQUENCE</scope>
    <source>
        <strain evidence="9">MAG 4196</strain>
    </source>
</reference>
<evidence type="ECO:0000256" key="2">
    <source>
        <dbReference type="ARBA" id="ARBA00007935"/>
    </source>
</evidence>
<dbReference type="Proteomes" id="UP001217476">
    <property type="component" value="Chromosome"/>
</dbReference>
<feature type="transmembrane region" description="Helical" evidence="8">
    <location>
        <begin position="49"/>
        <end position="66"/>
    </location>
</feature>
<dbReference type="Gene3D" id="1.10.3470.10">
    <property type="entry name" value="ABC transporter involved in vitamin B12 uptake, BtuC"/>
    <property type="match status" value="1"/>
</dbReference>
<comment type="similarity">
    <text evidence="2">Belongs to the binding-protein-dependent transport system permease family. FecCD subfamily.</text>
</comment>
<evidence type="ECO:0000256" key="7">
    <source>
        <dbReference type="ARBA" id="ARBA00023136"/>
    </source>
</evidence>